<proteinExistence type="inferred from homology"/>
<dbReference type="InterPro" id="IPR011989">
    <property type="entry name" value="ARM-like"/>
</dbReference>
<name>A0AAV7QFX5_PLEWA</name>
<feature type="region of interest" description="Disordered" evidence="7">
    <location>
        <begin position="13"/>
        <end position="38"/>
    </location>
</feature>
<evidence type="ECO:0000256" key="1">
    <source>
        <dbReference type="ARBA" id="ARBA00004282"/>
    </source>
</evidence>
<accession>A0AAV7QFX5</accession>
<keyword evidence="4" id="KW-0130">Cell adhesion</keyword>
<feature type="compositionally biased region" description="Polar residues" evidence="7">
    <location>
        <begin position="129"/>
        <end position="138"/>
    </location>
</feature>
<evidence type="ECO:0000313" key="8">
    <source>
        <dbReference type="EMBL" id="KAJ1139304.1"/>
    </source>
</evidence>
<keyword evidence="9" id="KW-1185">Reference proteome</keyword>
<dbReference type="InterPro" id="IPR000225">
    <property type="entry name" value="Armadillo"/>
</dbReference>
<evidence type="ECO:0000256" key="5">
    <source>
        <dbReference type="ARBA" id="ARBA00022949"/>
    </source>
</evidence>
<comment type="similarity">
    <text evidence="2">Belongs to the beta-catenin family.</text>
</comment>
<dbReference type="GO" id="GO:0005886">
    <property type="term" value="C:plasma membrane"/>
    <property type="evidence" value="ECO:0007669"/>
    <property type="project" value="TreeGrafter"/>
</dbReference>
<reference evidence="8" key="1">
    <citation type="journal article" date="2022" name="bioRxiv">
        <title>Sequencing and chromosome-scale assembly of the giantPleurodeles waltlgenome.</title>
        <authorList>
            <person name="Brown T."/>
            <person name="Elewa A."/>
            <person name="Iarovenko S."/>
            <person name="Subramanian E."/>
            <person name="Araus A.J."/>
            <person name="Petzold A."/>
            <person name="Susuki M."/>
            <person name="Suzuki K.-i.T."/>
            <person name="Hayashi T."/>
            <person name="Toyoda A."/>
            <person name="Oliveira C."/>
            <person name="Osipova E."/>
            <person name="Leigh N.D."/>
            <person name="Simon A."/>
            <person name="Yun M.H."/>
        </authorList>
    </citation>
    <scope>NUCLEOTIDE SEQUENCE</scope>
    <source>
        <strain evidence="8">20211129_DDA</strain>
        <tissue evidence="8">Liver</tissue>
    </source>
</reference>
<feature type="region of interest" description="Disordered" evidence="7">
    <location>
        <begin position="115"/>
        <end position="179"/>
    </location>
</feature>
<evidence type="ECO:0000256" key="7">
    <source>
        <dbReference type="SAM" id="MobiDB-lite"/>
    </source>
</evidence>
<dbReference type="GO" id="GO:0005737">
    <property type="term" value="C:cytoplasm"/>
    <property type="evidence" value="ECO:0007669"/>
    <property type="project" value="TreeGrafter"/>
</dbReference>
<feature type="compositionally biased region" description="Polar residues" evidence="7">
    <location>
        <begin position="21"/>
        <end position="38"/>
    </location>
</feature>
<keyword evidence="5" id="KW-0965">Cell junction</keyword>
<evidence type="ECO:0008006" key="10">
    <source>
        <dbReference type="Google" id="ProtNLM"/>
    </source>
</evidence>
<dbReference type="SUPFAM" id="SSF48371">
    <property type="entry name" value="ARM repeat"/>
    <property type="match status" value="1"/>
</dbReference>
<evidence type="ECO:0000256" key="4">
    <source>
        <dbReference type="ARBA" id="ARBA00022889"/>
    </source>
</evidence>
<dbReference type="InterPro" id="IPR016024">
    <property type="entry name" value="ARM-type_fold"/>
</dbReference>
<dbReference type="InterPro" id="IPR028435">
    <property type="entry name" value="Plakophilin/d_Catenin"/>
</dbReference>
<dbReference type="PROSITE" id="PS50176">
    <property type="entry name" value="ARM_REPEAT"/>
    <property type="match status" value="2"/>
</dbReference>
<protein>
    <recommendedName>
        <fullName evidence="10">Plakophilin 1</fullName>
    </recommendedName>
</protein>
<dbReference type="EMBL" id="JANPWB010000010">
    <property type="protein sequence ID" value="KAJ1139304.1"/>
    <property type="molecule type" value="Genomic_DNA"/>
</dbReference>
<dbReference type="Proteomes" id="UP001066276">
    <property type="component" value="Chromosome 6"/>
</dbReference>
<feature type="compositionally biased region" description="Low complexity" evidence="7">
    <location>
        <begin position="146"/>
        <end position="162"/>
    </location>
</feature>
<comment type="caution">
    <text evidence="8">The sequence shown here is derived from an EMBL/GenBank/DDBJ whole genome shotgun (WGS) entry which is preliminary data.</text>
</comment>
<evidence type="ECO:0000256" key="3">
    <source>
        <dbReference type="ARBA" id="ARBA00022737"/>
    </source>
</evidence>
<dbReference type="SMART" id="SM00185">
    <property type="entry name" value="ARM"/>
    <property type="match status" value="6"/>
</dbReference>
<dbReference type="Pfam" id="PF00514">
    <property type="entry name" value="Arm"/>
    <property type="match status" value="2"/>
</dbReference>
<dbReference type="PANTHER" id="PTHR10372:SF3">
    <property type="entry name" value="PLAKOPHILIN-1"/>
    <property type="match status" value="1"/>
</dbReference>
<feature type="repeat" description="ARM" evidence="6">
    <location>
        <begin position="320"/>
        <end position="362"/>
    </location>
</feature>
<dbReference type="GO" id="GO:0098609">
    <property type="term" value="P:cell-cell adhesion"/>
    <property type="evidence" value="ECO:0007669"/>
    <property type="project" value="InterPro"/>
</dbReference>
<organism evidence="8 9">
    <name type="scientific">Pleurodeles waltl</name>
    <name type="common">Iberian ribbed newt</name>
    <dbReference type="NCBI Taxonomy" id="8319"/>
    <lineage>
        <taxon>Eukaryota</taxon>
        <taxon>Metazoa</taxon>
        <taxon>Chordata</taxon>
        <taxon>Craniata</taxon>
        <taxon>Vertebrata</taxon>
        <taxon>Euteleostomi</taxon>
        <taxon>Amphibia</taxon>
        <taxon>Batrachia</taxon>
        <taxon>Caudata</taxon>
        <taxon>Salamandroidea</taxon>
        <taxon>Salamandridae</taxon>
        <taxon>Pleurodelinae</taxon>
        <taxon>Pleurodeles</taxon>
    </lineage>
</organism>
<feature type="repeat" description="ARM" evidence="6">
    <location>
        <begin position="611"/>
        <end position="639"/>
    </location>
</feature>
<dbReference type="Gene3D" id="1.25.10.10">
    <property type="entry name" value="Leucine-rich Repeat Variant"/>
    <property type="match status" value="1"/>
</dbReference>
<evidence type="ECO:0000313" key="9">
    <source>
        <dbReference type="Proteomes" id="UP001066276"/>
    </source>
</evidence>
<gene>
    <name evidence="8" type="ORF">NDU88_005679</name>
</gene>
<dbReference type="GO" id="GO:0005634">
    <property type="term" value="C:nucleus"/>
    <property type="evidence" value="ECO:0007669"/>
    <property type="project" value="TreeGrafter"/>
</dbReference>
<dbReference type="GO" id="GO:0005912">
    <property type="term" value="C:adherens junction"/>
    <property type="evidence" value="ECO:0007669"/>
    <property type="project" value="TreeGrafter"/>
</dbReference>
<sequence length="701" mass="78093">MSGDQRVKEQVLMTVRRQKPRSSASSTLGTSYRGSAYDSMSDNYNLGGGRSNYAKSSWGYQQQGYNGTLRPEVDNRRYSSYSQMENWSRQHKSLGSPTSPGSDFFYVQNLKSSRSEPDLLGIDPRSTLRRGNQNQMQIQRGGRGTQNRSSIYSSYSTQQNTQQRKRGGQPARTPSSISGAKQDVFFGTDHLPTQHLIQRQEVYGGSTQAQMQNSFHKPDVYVGGGQQQMQNTMYKQERVGVGQSMSQMSNTLQQHDMYGTAYQPTRMDTRDEYEGSAMTIEKAVQLLCSGDEKSQTSGAHFIQHTCFQDENAKNQVYHLNGIEKLIALLPSSNLNVQQAAAGALRNMVFKNNTNKIETSRKGGIRESVSLLQRSSNAETQKQLTGLLWNLSSTDELKGELIREALPVLTNCVIIPYSGWSDGYHSSSQRSEIDPEVFFNATGCLRNLSSADAGRQTMRNCPGLVDSIMHYVQKCVNSNNPDDKSVENCACILHNLSYHLDSEVPNKYTQLAEQHNYQARNEADKTSLGCFSNKSDKVQNNNFELPLPEEDSNPRGANMLFHSNAIRTYLALLGQSKKDSTLEACAGALQNLTASKGMMSNGMSQLIGVKEKGLPQITRLLQSGNSDVVKTGTSLISNMSRHPALHKMMAGKTELKQRRAEKCGRNVQKWLRTQSSRCCPSLTDRHVGPERTSKCPETEWIG</sequence>
<evidence type="ECO:0000256" key="6">
    <source>
        <dbReference type="PROSITE-ProRule" id="PRU00259"/>
    </source>
</evidence>
<dbReference type="PANTHER" id="PTHR10372">
    <property type="entry name" value="PLAKOPHILLIN-RELATED"/>
    <property type="match status" value="1"/>
</dbReference>
<dbReference type="AlphaFoldDB" id="A0AAV7QFX5"/>
<evidence type="ECO:0000256" key="2">
    <source>
        <dbReference type="ARBA" id="ARBA00005462"/>
    </source>
</evidence>
<comment type="subcellular location">
    <subcellularLocation>
        <location evidence="1">Cell junction</location>
    </subcellularLocation>
</comment>
<keyword evidence="3" id="KW-0677">Repeat</keyword>